<dbReference type="Gene3D" id="3.40.630.30">
    <property type="match status" value="1"/>
</dbReference>
<keyword evidence="3" id="KW-1185">Reference proteome</keyword>
<dbReference type="GO" id="GO:1990189">
    <property type="term" value="F:protein N-terminal-serine acetyltransferase activity"/>
    <property type="evidence" value="ECO:0007669"/>
    <property type="project" value="TreeGrafter"/>
</dbReference>
<dbReference type="InterPro" id="IPR051908">
    <property type="entry name" value="Ribosomal_N-acetyltransferase"/>
</dbReference>
<dbReference type="Proteomes" id="UP000577386">
    <property type="component" value="Unassembled WGS sequence"/>
</dbReference>
<dbReference type="RefSeq" id="WP_310738799.1">
    <property type="nucleotide sequence ID" value="NZ_BAAAHW010000005.1"/>
</dbReference>
<comment type="caution">
    <text evidence="2">The sequence shown here is derived from an EMBL/GenBank/DDBJ whole genome shotgun (WGS) entry which is preliminary data.</text>
</comment>
<accession>A0A7W3NST9</accession>
<reference evidence="2 3" key="1">
    <citation type="submission" date="2020-08" db="EMBL/GenBank/DDBJ databases">
        <title>Sequencing the genomes of 1000 actinobacteria strains.</title>
        <authorList>
            <person name="Klenk H.-P."/>
        </authorList>
    </citation>
    <scope>NUCLEOTIDE SEQUENCE [LARGE SCALE GENOMIC DNA]</scope>
    <source>
        <strain evidence="2 3">DSM 41827</strain>
    </source>
</reference>
<feature type="domain" description="N-acetyltransferase" evidence="1">
    <location>
        <begin position="19"/>
        <end position="182"/>
    </location>
</feature>
<protein>
    <submittedName>
        <fullName evidence="2">RimJ/RimL family protein N-acetyltransferase</fullName>
    </submittedName>
</protein>
<sequence length="191" mass="20774">MSGAPVTWPSATPVDTLRLRLEPLRVGHAVEAVAVLDDVRLHTWTGGAPATPAELAARYRRQCAGHSPDGRHGWLNWMLRRRADGRLIGTVQATLSRADDGGTEAELAWVIGVDHQGEGYGREGARAMADWLGAHGVDRLLAHIHPGHEASMGVARALGLRPTDRITDGEVHWSDRPARPCRVVGYREPTE</sequence>
<organism evidence="2 3">
    <name type="scientific">Streptomyces murinus</name>
    <dbReference type="NCBI Taxonomy" id="33900"/>
    <lineage>
        <taxon>Bacteria</taxon>
        <taxon>Bacillati</taxon>
        <taxon>Actinomycetota</taxon>
        <taxon>Actinomycetes</taxon>
        <taxon>Kitasatosporales</taxon>
        <taxon>Streptomycetaceae</taxon>
        <taxon>Streptomyces</taxon>
    </lineage>
</organism>
<dbReference type="GeneID" id="93976578"/>
<dbReference type="PROSITE" id="PS51186">
    <property type="entry name" value="GNAT"/>
    <property type="match status" value="1"/>
</dbReference>
<keyword evidence="2" id="KW-0808">Transferase</keyword>
<dbReference type="PANTHER" id="PTHR43441:SF10">
    <property type="entry name" value="ACETYLTRANSFERASE"/>
    <property type="match status" value="1"/>
</dbReference>
<name>A0A7W3NST9_STRMR</name>
<dbReference type="GO" id="GO:0008999">
    <property type="term" value="F:protein-N-terminal-alanine acetyltransferase activity"/>
    <property type="evidence" value="ECO:0007669"/>
    <property type="project" value="TreeGrafter"/>
</dbReference>
<dbReference type="GO" id="GO:0005737">
    <property type="term" value="C:cytoplasm"/>
    <property type="evidence" value="ECO:0007669"/>
    <property type="project" value="TreeGrafter"/>
</dbReference>
<dbReference type="InterPro" id="IPR000182">
    <property type="entry name" value="GNAT_dom"/>
</dbReference>
<evidence type="ECO:0000259" key="1">
    <source>
        <dbReference type="PROSITE" id="PS51186"/>
    </source>
</evidence>
<dbReference type="AlphaFoldDB" id="A0A7W3NST9"/>
<evidence type="ECO:0000313" key="3">
    <source>
        <dbReference type="Proteomes" id="UP000577386"/>
    </source>
</evidence>
<evidence type="ECO:0000313" key="2">
    <source>
        <dbReference type="EMBL" id="MBA9056111.1"/>
    </source>
</evidence>
<gene>
    <name evidence="2" type="ORF">HDA42_005289</name>
</gene>
<dbReference type="EMBL" id="JACJIJ010000002">
    <property type="protein sequence ID" value="MBA9056111.1"/>
    <property type="molecule type" value="Genomic_DNA"/>
</dbReference>
<dbReference type="InterPro" id="IPR016181">
    <property type="entry name" value="Acyl_CoA_acyltransferase"/>
</dbReference>
<dbReference type="SUPFAM" id="SSF55729">
    <property type="entry name" value="Acyl-CoA N-acyltransferases (Nat)"/>
    <property type="match status" value="1"/>
</dbReference>
<dbReference type="PANTHER" id="PTHR43441">
    <property type="entry name" value="RIBOSOMAL-PROTEIN-SERINE ACETYLTRANSFERASE"/>
    <property type="match status" value="1"/>
</dbReference>
<proteinExistence type="predicted"/>
<dbReference type="Pfam" id="PF13302">
    <property type="entry name" value="Acetyltransf_3"/>
    <property type="match status" value="1"/>
</dbReference>